<evidence type="ECO:0000256" key="1">
    <source>
        <dbReference type="SAM" id="SignalP"/>
    </source>
</evidence>
<reference evidence="2" key="1">
    <citation type="submission" date="2020-10" db="EMBL/GenBank/DDBJ databases">
        <authorList>
            <person name="Castelo-Branco R."/>
            <person name="Eusebio N."/>
            <person name="Adriana R."/>
            <person name="Vieira A."/>
            <person name="Brugerolle De Fraissinette N."/>
            <person name="Rezende De Castro R."/>
            <person name="Schneider M.P."/>
            <person name="Vasconcelos V."/>
            <person name="Leao P.N."/>
        </authorList>
    </citation>
    <scope>NUCLEOTIDE SEQUENCE</scope>
    <source>
        <strain evidence="2">LEGE 07310</strain>
    </source>
</reference>
<name>A0A8J7ANY9_9CYAN</name>
<protein>
    <submittedName>
        <fullName evidence="2">Uncharacterized protein</fullName>
    </submittedName>
</protein>
<dbReference type="RefSeq" id="WP_193907252.1">
    <property type="nucleotide sequence ID" value="NZ_JADEXG010000024.1"/>
</dbReference>
<organism evidence="2 3">
    <name type="scientific">Vasconcelosia minhoensis LEGE 07310</name>
    <dbReference type="NCBI Taxonomy" id="915328"/>
    <lineage>
        <taxon>Bacteria</taxon>
        <taxon>Bacillati</taxon>
        <taxon>Cyanobacteriota</taxon>
        <taxon>Cyanophyceae</taxon>
        <taxon>Nodosilineales</taxon>
        <taxon>Cymatolegaceae</taxon>
        <taxon>Vasconcelosia</taxon>
        <taxon>Vasconcelosia minhoensis</taxon>
    </lineage>
</organism>
<evidence type="ECO:0000313" key="2">
    <source>
        <dbReference type="EMBL" id="MBE9077934.1"/>
    </source>
</evidence>
<accession>A0A8J7ANY9</accession>
<gene>
    <name evidence="2" type="ORF">IQ241_11625</name>
</gene>
<dbReference type="Proteomes" id="UP000636505">
    <property type="component" value="Unassembled WGS sequence"/>
</dbReference>
<proteinExistence type="predicted"/>
<keyword evidence="3" id="KW-1185">Reference proteome</keyword>
<feature type="signal peptide" evidence="1">
    <location>
        <begin position="1"/>
        <end position="27"/>
    </location>
</feature>
<dbReference type="PROSITE" id="PS51257">
    <property type="entry name" value="PROKAR_LIPOPROTEIN"/>
    <property type="match status" value="1"/>
</dbReference>
<dbReference type="AlphaFoldDB" id="A0A8J7ANY9"/>
<dbReference type="EMBL" id="JADEXG010000024">
    <property type="protein sequence ID" value="MBE9077934.1"/>
    <property type="molecule type" value="Genomic_DNA"/>
</dbReference>
<evidence type="ECO:0000313" key="3">
    <source>
        <dbReference type="Proteomes" id="UP000636505"/>
    </source>
</evidence>
<keyword evidence="1" id="KW-0732">Signal</keyword>
<comment type="caution">
    <text evidence="2">The sequence shown here is derived from an EMBL/GenBank/DDBJ whole genome shotgun (WGS) entry which is preliminary data.</text>
</comment>
<sequence>MKKNVVFWLVSAACSCVPLLFLQPGYAKLEITKADSSNVNLGLLNENFSETSIPSNLQEIDSHAFIPDDNLLIANASNGLCDGTFSHEVGNVYFTYDYATGRLAFAFILSPGSQLILGQNVTVAMLEAVVGWYKINPPYAPHTQTSNYQFHGSIRNYNRLGSSGNFTVQRGDRILFTWLATSTDNRRAAVIRAVECRIP</sequence>
<feature type="chain" id="PRO_5035287894" evidence="1">
    <location>
        <begin position="28"/>
        <end position="199"/>
    </location>
</feature>